<proteinExistence type="predicted"/>
<feature type="chain" id="PRO_5020341556" evidence="1">
    <location>
        <begin position="32"/>
        <end position="336"/>
    </location>
</feature>
<dbReference type="AlphaFoldDB" id="A0A4R5CVH2"/>
<keyword evidence="1" id="KW-0732">Signal</keyword>
<evidence type="ECO:0000313" key="3">
    <source>
        <dbReference type="Proteomes" id="UP000294739"/>
    </source>
</evidence>
<keyword evidence="3" id="KW-1185">Reference proteome</keyword>
<dbReference type="EMBL" id="SMKZ01000039">
    <property type="protein sequence ID" value="TDE01793.1"/>
    <property type="molecule type" value="Genomic_DNA"/>
</dbReference>
<gene>
    <name evidence="2" type="ORF">E1269_22555</name>
</gene>
<dbReference type="InterPro" id="IPR046312">
    <property type="entry name" value="DUF6454"/>
</dbReference>
<name>A0A4R5CVH2_9ACTN</name>
<dbReference type="Pfam" id="PF20055">
    <property type="entry name" value="DUF6454"/>
    <property type="match status" value="1"/>
</dbReference>
<accession>A0A4R5CVH2</accession>
<dbReference type="SUPFAM" id="SSF101898">
    <property type="entry name" value="NHL repeat"/>
    <property type="match status" value="1"/>
</dbReference>
<reference evidence="2 3" key="1">
    <citation type="submission" date="2019-03" db="EMBL/GenBank/DDBJ databases">
        <title>Draft genome sequences of novel Actinobacteria.</title>
        <authorList>
            <person name="Sahin N."/>
            <person name="Ay H."/>
            <person name="Saygin H."/>
        </authorList>
    </citation>
    <scope>NUCLEOTIDE SEQUENCE [LARGE SCALE GENOMIC DNA]</scope>
    <source>
        <strain evidence="2 3">5K138</strain>
    </source>
</reference>
<dbReference type="OrthoDB" id="7064788at2"/>
<dbReference type="InParanoid" id="A0A4R5CVH2"/>
<sequence>MPLVTPIRSRGARRAAVAVSAVALAAGPAWLAAGPSAPGTKSEIAAVSDDGDTASPVLEAVENLDRSAAWAVVDQLPLAFETYHPQGLARVGDKLYLSSVEVIEPPVRYPEPIDGYDRSPGRGVGHLFELDLTGRLLRHITLGEGTMYHPGGIDFDGRDLWVPVAEYRPDSQSLVYKIDPRTLTARKAFHVDDHVGGVVRDTDSGLVHGVSWGSRTFYTWTARGVLRDGVANESHYVDYQDCAAVGTGSAVCTGLVEYRNPDGARFDLGGIAVVDLDEGTVGHEVPVTPVSPNQHVVTRNPVHLEVDGDVLRMWAAPDDGEEPGGTTLIVLETAAS</sequence>
<dbReference type="Proteomes" id="UP000294739">
    <property type="component" value="Unassembled WGS sequence"/>
</dbReference>
<comment type="caution">
    <text evidence="2">The sequence shown here is derived from an EMBL/GenBank/DDBJ whole genome shotgun (WGS) entry which is preliminary data.</text>
</comment>
<protein>
    <submittedName>
        <fullName evidence="2">Uncharacterized protein</fullName>
    </submittedName>
</protein>
<evidence type="ECO:0000313" key="2">
    <source>
        <dbReference type="EMBL" id="TDE01793.1"/>
    </source>
</evidence>
<evidence type="ECO:0000256" key="1">
    <source>
        <dbReference type="SAM" id="SignalP"/>
    </source>
</evidence>
<dbReference type="RefSeq" id="WP_131898762.1">
    <property type="nucleotide sequence ID" value="NZ_SMKZ01000039.1"/>
</dbReference>
<feature type="signal peptide" evidence="1">
    <location>
        <begin position="1"/>
        <end position="31"/>
    </location>
</feature>
<organism evidence="2 3">
    <name type="scientific">Jiangella asiatica</name>
    <dbReference type="NCBI Taxonomy" id="2530372"/>
    <lineage>
        <taxon>Bacteria</taxon>
        <taxon>Bacillati</taxon>
        <taxon>Actinomycetota</taxon>
        <taxon>Actinomycetes</taxon>
        <taxon>Jiangellales</taxon>
        <taxon>Jiangellaceae</taxon>
        <taxon>Jiangella</taxon>
    </lineage>
</organism>